<evidence type="ECO:0000313" key="2">
    <source>
        <dbReference type="EMBL" id="CAD6199927.1"/>
    </source>
</evidence>
<dbReference type="Proteomes" id="UP000835052">
    <property type="component" value="Unassembled WGS sequence"/>
</dbReference>
<feature type="region of interest" description="Disordered" evidence="1">
    <location>
        <begin position="25"/>
        <end position="56"/>
    </location>
</feature>
<gene>
    <name evidence="2" type="ORF">CAUJ_LOCUS15826</name>
</gene>
<dbReference type="OrthoDB" id="5811364at2759"/>
<proteinExistence type="predicted"/>
<comment type="caution">
    <text evidence="2">The sequence shown here is derived from an EMBL/GenBank/DDBJ whole genome shotgun (WGS) entry which is preliminary data.</text>
</comment>
<dbReference type="AlphaFoldDB" id="A0A8S1HWT1"/>
<dbReference type="EMBL" id="CAJGYM010000216">
    <property type="protein sequence ID" value="CAD6199927.1"/>
    <property type="molecule type" value="Genomic_DNA"/>
</dbReference>
<organism evidence="2 3">
    <name type="scientific">Caenorhabditis auriculariae</name>
    <dbReference type="NCBI Taxonomy" id="2777116"/>
    <lineage>
        <taxon>Eukaryota</taxon>
        <taxon>Metazoa</taxon>
        <taxon>Ecdysozoa</taxon>
        <taxon>Nematoda</taxon>
        <taxon>Chromadorea</taxon>
        <taxon>Rhabditida</taxon>
        <taxon>Rhabditina</taxon>
        <taxon>Rhabditomorpha</taxon>
        <taxon>Rhabditoidea</taxon>
        <taxon>Rhabditidae</taxon>
        <taxon>Peloderinae</taxon>
        <taxon>Caenorhabditis</taxon>
    </lineage>
</organism>
<name>A0A8S1HWT1_9PELO</name>
<reference evidence="2" key="1">
    <citation type="submission" date="2020-10" db="EMBL/GenBank/DDBJ databases">
        <authorList>
            <person name="Kikuchi T."/>
        </authorList>
    </citation>
    <scope>NUCLEOTIDE SEQUENCE</scope>
    <source>
        <strain evidence="2">NKZ352</strain>
    </source>
</reference>
<evidence type="ECO:0000313" key="3">
    <source>
        <dbReference type="Proteomes" id="UP000835052"/>
    </source>
</evidence>
<sequence length="310" mass="36386">MDEEDVGIGVDFDYCQYEEKFYEETYRRNGDSSDDDSALSVSSPRDPPPFRQQTKNVSELSTRLSLRRAELLSISAYQYRLRGDQWVLSEARLVTHLLDFMDLPAKQHRFVSRICTDTVDPPLFSVGDCGLEIDDRYSFPPTSFLCPIQKSYLRSLGETILPYHRHLVELLRFCQSTPSCWKCFHASSCQGNMRLVDKLRRRLLKDTPRVLTCLYDQWQKVSLIYKVTASFLRRRTWKWEDVEEIWTSLFLLTSNQRLHPLPQREQLADLQKRCYEMLLRIMDSIYTLGKVPPGVADHFVLFKFVLLSTL</sequence>
<protein>
    <submittedName>
        <fullName evidence="2">Uncharacterized protein</fullName>
    </submittedName>
</protein>
<keyword evidence="3" id="KW-1185">Reference proteome</keyword>
<accession>A0A8S1HWT1</accession>
<evidence type="ECO:0000256" key="1">
    <source>
        <dbReference type="SAM" id="MobiDB-lite"/>
    </source>
</evidence>